<name>A0A096ABL1_9BURK</name>
<evidence type="ECO:0008006" key="3">
    <source>
        <dbReference type="Google" id="ProtNLM"/>
    </source>
</evidence>
<gene>
    <name evidence="1" type="ORF">HMPREF2130_09655</name>
</gene>
<reference evidence="1 2" key="1">
    <citation type="submission" date="2014-07" db="EMBL/GenBank/DDBJ databases">
        <authorList>
            <person name="McCorrison J."/>
            <person name="Sanka R."/>
            <person name="Torralba M."/>
            <person name="Gillis M."/>
            <person name="Haft D.H."/>
            <person name="Methe B."/>
            <person name="Sutton G."/>
            <person name="Nelson K.E."/>
        </authorList>
    </citation>
    <scope>NUCLEOTIDE SEQUENCE [LARGE SCALE GENOMIC DNA]</scope>
    <source>
        <strain evidence="1 2">DNF00040</strain>
    </source>
</reference>
<sequence>MFNPTREQVRDFFIQTWQKYQHKAALSAMEKIALGWIMKHPEYHAMLDNPEARNKDFSVAEGQTNPFLHLSMHIALEEQISIDNPHGIREVFEQLSAKLDEHAAHHEMMECLGQVIWQAQRNRGPLDQQLYIELLKQRVNTH</sequence>
<dbReference type="Proteomes" id="UP000029629">
    <property type="component" value="Unassembled WGS sequence"/>
</dbReference>
<accession>A0A096ABL1</accession>
<keyword evidence="2" id="KW-1185">Reference proteome</keyword>
<dbReference type="AlphaFoldDB" id="A0A096ABL1"/>
<evidence type="ECO:0000313" key="1">
    <source>
        <dbReference type="EMBL" id="KGF28122.1"/>
    </source>
</evidence>
<organism evidence="1 2">
    <name type="scientific">Oligella urethralis DNF00040</name>
    <dbReference type="NCBI Taxonomy" id="1401065"/>
    <lineage>
        <taxon>Bacteria</taxon>
        <taxon>Pseudomonadati</taxon>
        <taxon>Pseudomonadota</taxon>
        <taxon>Betaproteobacteria</taxon>
        <taxon>Burkholderiales</taxon>
        <taxon>Alcaligenaceae</taxon>
        <taxon>Oligella</taxon>
    </lineage>
</organism>
<dbReference type="EMBL" id="JRNI01000058">
    <property type="protein sequence ID" value="KGF28122.1"/>
    <property type="molecule type" value="Genomic_DNA"/>
</dbReference>
<comment type="caution">
    <text evidence="1">The sequence shown here is derived from an EMBL/GenBank/DDBJ whole genome shotgun (WGS) entry which is preliminary data.</text>
</comment>
<evidence type="ECO:0000313" key="2">
    <source>
        <dbReference type="Proteomes" id="UP000029629"/>
    </source>
</evidence>
<proteinExistence type="predicted"/>
<protein>
    <recommendedName>
        <fullName evidence="3">DUF1841 domain-containing protein</fullName>
    </recommendedName>
</protein>
<dbReference type="eggNOG" id="ENOG50315C6">
    <property type="taxonomic scope" value="Bacteria"/>
</dbReference>
<dbReference type="InterPro" id="IPR014993">
    <property type="entry name" value="DUF1841"/>
</dbReference>
<dbReference type="Pfam" id="PF08897">
    <property type="entry name" value="DUF1841"/>
    <property type="match status" value="1"/>
</dbReference>